<dbReference type="SUPFAM" id="SSF81383">
    <property type="entry name" value="F-box domain"/>
    <property type="match status" value="1"/>
</dbReference>
<feature type="domain" description="F-box" evidence="1">
    <location>
        <begin position="1"/>
        <end position="44"/>
    </location>
</feature>
<dbReference type="SMART" id="SM00256">
    <property type="entry name" value="FBOX"/>
    <property type="match status" value="1"/>
</dbReference>
<organism evidence="2 3">
    <name type="scientific">Solanum commersonii</name>
    <name type="common">Commerson's wild potato</name>
    <name type="synonym">Commerson's nightshade</name>
    <dbReference type="NCBI Taxonomy" id="4109"/>
    <lineage>
        <taxon>Eukaryota</taxon>
        <taxon>Viridiplantae</taxon>
        <taxon>Streptophyta</taxon>
        <taxon>Embryophyta</taxon>
        <taxon>Tracheophyta</taxon>
        <taxon>Spermatophyta</taxon>
        <taxon>Magnoliopsida</taxon>
        <taxon>eudicotyledons</taxon>
        <taxon>Gunneridae</taxon>
        <taxon>Pentapetalae</taxon>
        <taxon>asterids</taxon>
        <taxon>lamiids</taxon>
        <taxon>Solanales</taxon>
        <taxon>Solanaceae</taxon>
        <taxon>Solanoideae</taxon>
        <taxon>Solaneae</taxon>
        <taxon>Solanum</taxon>
    </lineage>
</organism>
<accession>A0A9J5YDP2</accession>
<dbReference type="AlphaFoldDB" id="A0A9J5YDP2"/>
<dbReference type="OrthoDB" id="1751495at2759"/>
<proteinExistence type="predicted"/>
<comment type="caution">
    <text evidence="2">The sequence shown here is derived from an EMBL/GenBank/DDBJ whole genome shotgun (WGS) entry which is preliminary data.</text>
</comment>
<name>A0A9J5YDP2_SOLCO</name>
<dbReference type="InterPro" id="IPR036047">
    <property type="entry name" value="F-box-like_dom_sf"/>
</dbReference>
<protein>
    <recommendedName>
        <fullName evidence="1">F-box domain-containing protein</fullName>
    </recommendedName>
</protein>
<sequence>MKLPNEIIFNILSYFPLRSLYKFKCVCKLCNTLFMNPSFLYLYKIHTMYDDNYKYLVSLDFEFQDRRGFRTICHSTHELAIDRNTRQTPHTNRIKSYQLRDVFPILIWDDHGAVKLVSIHEDEKK</sequence>
<reference evidence="2 3" key="1">
    <citation type="submission" date="2020-09" db="EMBL/GenBank/DDBJ databases">
        <title>De no assembly of potato wild relative species, Solanum commersonii.</title>
        <authorList>
            <person name="Cho K."/>
        </authorList>
    </citation>
    <scope>NUCLEOTIDE SEQUENCE [LARGE SCALE GENOMIC DNA]</scope>
    <source>
        <strain evidence="2">LZ3.2</strain>
        <tissue evidence="2">Leaf</tissue>
    </source>
</reference>
<evidence type="ECO:0000259" key="1">
    <source>
        <dbReference type="PROSITE" id="PS50181"/>
    </source>
</evidence>
<dbReference type="EMBL" id="JACXVP010000006">
    <property type="protein sequence ID" value="KAG5598338.1"/>
    <property type="molecule type" value="Genomic_DNA"/>
</dbReference>
<dbReference type="InterPro" id="IPR001810">
    <property type="entry name" value="F-box_dom"/>
</dbReference>
<evidence type="ECO:0000313" key="2">
    <source>
        <dbReference type="EMBL" id="KAG5598338.1"/>
    </source>
</evidence>
<dbReference type="Pfam" id="PF00646">
    <property type="entry name" value="F-box"/>
    <property type="match status" value="1"/>
</dbReference>
<dbReference type="PROSITE" id="PS50181">
    <property type="entry name" value="FBOX"/>
    <property type="match status" value="1"/>
</dbReference>
<gene>
    <name evidence="2" type="ORF">H5410_029708</name>
</gene>
<dbReference type="Gene3D" id="1.20.1280.50">
    <property type="match status" value="1"/>
</dbReference>
<evidence type="ECO:0000313" key="3">
    <source>
        <dbReference type="Proteomes" id="UP000824120"/>
    </source>
</evidence>
<keyword evidence="3" id="KW-1185">Reference proteome</keyword>
<dbReference type="Proteomes" id="UP000824120">
    <property type="component" value="Chromosome 6"/>
</dbReference>